<proteinExistence type="predicted"/>
<keyword evidence="3" id="KW-1185">Reference proteome</keyword>
<feature type="domain" description="F-box" evidence="1">
    <location>
        <begin position="90"/>
        <end position="128"/>
    </location>
</feature>
<comment type="caution">
    <text evidence="2">The sequence shown here is derived from an EMBL/GenBank/DDBJ whole genome shotgun (WGS) entry which is preliminary data.</text>
</comment>
<dbReference type="OrthoDB" id="6253392at2759"/>
<dbReference type="PANTHER" id="PTHR46857:SF2">
    <property type="entry name" value="F-BOX ONLY PROTEIN 16"/>
    <property type="match status" value="1"/>
</dbReference>
<reference evidence="2" key="1">
    <citation type="submission" date="2019-07" db="EMBL/GenBank/DDBJ databases">
        <title>Annotation for the trematode Paragonimus miyazaki's.</title>
        <authorList>
            <person name="Choi Y.-J."/>
        </authorList>
    </citation>
    <scope>NUCLEOTIDE SEQUENCE</scope>
    <source>
        <strain evidence="2">Japan</strain>
    </source>
</reference>
<dbReference type="InterPro" id="IPR036047">
    <property type="entry name" value="F-box-like_dom_sf"/>
</dbReference>
<evidence type="ECO:0000313" key="3">
    <source>
        <dbReference type="Proteomes" id="UP000822476"/>
    </source>
</evidence>
<evidence type="ECO:0000313" key="2">
    <source>
        <dbReference type="EMBL" id="KAF7259800.1"/>
    </source>
</evidence>
<evidence type="ECO:0000259" key="1">
    <source>
        <dbReference type="Pfam" id="PF00646"/>
    </source>
</evidence>
<dbReference type="PANTHER" id="PTHR46857">
    <property type="entry name" value="EPITHELIAL CELL-TRANSFORMING SEQUENCE 2 ONCOGENE-LIKE"/>
    <property type="match status" value="1"/>
</dbReference>
<dbReference type="InterPro" id="IPR052805">
    <property type="entry name" value="GEF_Ubiquitin-Prot_Reg"/>
</dbReference>
<protein>
    <recommendedName>
        <fullName evidence="1">F-box domain-containing protein</fullName>
    </recommendedName>
</protein>
<gene>
    <name evidence="2" type="ORF">EG68_02883</name>
</gene>
<dbReference type="EMBL" id="JTDE01001031">
    <property type="protein sequence ID" value="KAF7259800.1"/>
    <property type="molecule type" value="Genomic_DNA"/>
</dbReference>
<dbReference type="Proteomes" id="UP000822476">
    <property type="component" value="Unassembled WGS sequence"/>
</dbReference>
<dbReference type="InterPro" id="IPR001810">
    <property type="entry name" value="F-box_dom"/>
</dbReference>
<dbReference type="Pfam" id="PF00646">
    <property type="entry name" value="F-box"/>
    <property type="match status" value="1"/>
</dbReference>
<dbReference type="AlphaFoldDB" id="A0A8S9Z2L8"/>
<organism evidence="2 3">
    <name type="scientific">Paragonimus skrjabini miyazakii</name>
    <dbReference type="NCBI Taxonomy" id="59628"/>
    <lineage>
        <taxon>Eukaryota</taxon>
        <taxon>Metazoa</taxon>
        <taxon>Spiralia</taxon>
        <taxon>Lophotrochozoa</taxon>
        <taxon>Platyhelminthes</taxon>
        <taxon>Trematoda</taxon>
        <taxon>Digenea</taxon>
        <taxon>Plagiorchiida</taxon>
        <taxon>Troglotremata</taxon>
        <taxon>Troglotrematidae</taxon>
        <taxon>Paragonimus</taxon>
    </lineage>
</organism>
<name>A0A8S9Z2L8_9TREM</name>
<dbReference type="SUPFAM" id="SSF81383">
    <property type="entry name" value="F-box domain"/>
    <property type="match status" value="1"/>
</dbReference>
<accession>A0A8S9Z2L8</accession>
<sequence length="485" mass="55810">MIGDTQQIHPPFMSTFNIAPTQLTTSGDEEKVFTNEDEQLKRWFSEFSDEQKRIILQDLLFLCRKEHLDQMEMSFRKKLEKIRCNFTNILPHNLILYLFSFCDSKTLVNLSQVSWFCKLLADSNEVWLEKCRQKGWNPPGSEWQLSMPPKFWKQYYIEKERMTSRHAPAKVLVLHMLEGTGRLRVGNRSPSPILGISHALLSVNASPRLPPNSTSNETNMKHTTVPIGRRFRSVLQPTRPREHYPISNNASPYYERLNLVPRGYFTGRESCQMSPGRLISLRARRIQSEQQRQLAQRFRVPWLPTSRTGLSRPHSSEAEQIRSRWTAVRQKYSLCRKTRSASMGCSQKPETATTGQDSDSIRYADVFGKPCTNDRGTDDQFSAWNYAVDWKTCRLNLTTHIDCNGRDPECTLPHRTVGSGTGNCSLEVTSTPASDVTNAHQLLRQPTEHLLPVPVIRQSENDDINPINTILARTQEMYTCEFVND</sequence>
<dbReference type="Gene3D" id="1.20.1280.50">
    <property type="match status" value="1"/>
</dbReference>